<keyword evidence="2 5" id="KW-0812">Transmembrane</keyword>
<dbReference type="Proteomes" id="UP001433268">
    <property type="component" value="Unassembled WGS sequence"/>
</dbReference>
<reference evidence="6 7" key="1">
    <citation type="submission" date="2023-01" db="EMBL/GenBank/DDBJ databases">
        <title>Analysis of 21 Apiospora genomes using comparative genomics revels a genus with tremendous synthesis potential of carbohydrate active enzymes and secondary metabolites.</title>
        <authorList>
            <person name="Sorensen T."/>
        </authorList>
    </citation>
    <scope>NUCLEOTIDE SEQUENCE [LARGE SCALE GENOMIC DNA]</scope>
    <source>
        <strain evidence="6 7">CBS 114990</strain>
    </source>
</reference>
<evidence type="ECO:0000256" key="1">
    <source>
        <dbReference type="ARBA" id="ARBA00004141"/>
    </source>
</evidence>
<sequence length="479" mass="53854">MNWIQDDTQISTIDLENVFKYEEKETTVITWSTNDTSPVVHQLEDSAWEGWLQNKIRAPSPKCSSCKQAKDWMNFLYCVDKTWILDLPAPAGNLSPSTSGRKPGSLTALGGQRYLRTVPFSRATFRQITDGFRIHGSISTVISRADVPVFSSTQVQMDGDTAYVYNCRSSNDWGKDLALTVTHLPDSQTTFCIMFGCDKSIEEAVISRLSAIGSEISHPLIMPAILVELERLRHKRITAQAIASLETNIAELDFDTDKLDEESGPGTVGDRNSVRRSTWLDTAYLQNGLVNWCLQLGKLRNCVVMFDGDNQPITVASAEITSNNLPSYVELYQANRSKGTGRKIVARIEAIEEEYAQIVRDCKMRLEGMSMATQWAQGETNMAIAKATSRDSKHMRAIAFITMIFLPGTFLAGVFSMSFFNWQTSDASLVSTYFWVYVVIAVFLTLLTVGSWWVSTTHRRKKIRTGFNDKIRKLQELPH</sequence>
<dbReference type="SUPFAM" id="SSF144083">
    <property type="entry name" value="Magnesium transport protein CorA, transmembrane region"/>
    <property type="match status" value="1"/>
</dbReference>
<feature type="transmembrane region" description="Helical" evidence="5">
    <location>
        <begin position="397"/>
        <end position="422"/>
    </location>
</feature>
<evidence type="ECO:0000313" key="7">
    <source>
        <dbReference type="Proteomes" id="UP001433268"/>
    </source>
</evidence>
<evidence type="ECO:0000256" key="4">
    <source>
        <dbReference type="ARBA" id="ARBA00023136"/>
    </source>
</evidence>
<gene>
    <name evidence="6" type="ORF">PG997_005325</name>
</gene>
<evidence type="ECO:0000256" key="3">
    <source>
        <dbReference type="ARBA" id="ARBA00022989"/>
    </source>
</evidence>
<proteinExistence type="predicted"/>
<keyword evidence="3 5" id="KW-1133">Transmembrane helix</keyword>
<comment type="caution">
    <text evidence="6">The sequence shown here is derived from an EMBL/GenBank/DDBJ whole genome shotgun (WGS) entry which is preliminary data.</text>
</comment>
<dbReference type="EMBL" id="JAQQWN010000004">
    <property type="protein sequence ID" value="KAK8090364.1"/>
    <property type="molecule type" value="Genomic_DNA"/>
</dbReference>
<keyword evidence="7" id="KW-1185">Reference proteome</keyword>
<accession>A0ABR1X4T8</accession>
<name>A0ABR1X4T8_9PEZI</name>
<comment type="subcellular location">
    <subcellularLocation>
        <location evidence="1">Membrane</location>
        <topology evidence="1">Multi-pass membrane protein</topology>
    </subcellularLocation>
</comment>
<evidence type="ECO:0000256" key="2">
    <source>
        <dbReference type="ARBA" id="ARBA00022692"/>
    </source>
</evidence>
<evidence type="ECO:0000256" key="5">
    <source>
        <dbReference type="SAM" id="Phobius"/>
    </source>
</evidence>
<dbReference type="InterPro" id="IPR045863">
    <property type="entry name" value="CorA_TM1_TM2"/>
</dbReference>
<dbReference type="GeneID" id="92042700"/>
<keyword evidence="4 5" id="KW-0472">Membrane</keyword>
<protein>
    <submittedName>
        <fullName evidence="6">Uncharacterized protein</fullName>
    </submittedName>
</protein>
<dbReference type="RefSeq" id="XP_066673258.1">
    <property type="nucleotide sequence ID" value="XM_066809640.1"/>
</dbReference>
<dbReference type="Gene3D" id="1.20.58.340">
    <property type="entry name" value="Magnesium transport protein CorA, transmembrane region"/>
    <property type="match status" value="1"/>
</dbReference>
<evidence type="ECO:0000313" key="6">
    <source>
        <dbReference type="EMBL" id="KAK8090364.1"/>
    </source>
</evidence>
<feature type="transmembrane region" description="Helical" evidence="5">
    <location>
        <begin position="434"/>
        <end position="454"/>
    </location>
</feature>
<organism evidence="6 7">
    <name type="scientific">Apiospora hydei</name>
    <dbReference type="NCBI Taxonomy" id="1337664"/>
    <lineage>
        <taxon>Eukaryota</taxon>
        <taxon>Fungi</taxon>
        <taxon>Dikarya</taxon>
        <taxon>Ascomycota</taxon>
        <taxon>Pezizomycotina</taxon>
        <taxon>Sordariomycetes</taxon>
        <taxon>Xylariomycetidae</taxon>
        <taxon>Amphisphaeriales</taxon>
        <taxon>Apiosporaceae</taxon>
        <taxon>Apiospora</taxon>
    </lineage>
</organism>